<dbReference type="EMBL" id="BNJJ01000025">
    <property type="protein sequence ID" value="GHO88516.1"/>
    <property type="molecule type" value="Genomic_DNA"/>
</dbReference>
<evidence type="ECO:0000313" key="2">
    <source>
        <dbReference type="Proteomes" id="UP000635565"/>
    </source>
</evidence>
<comment type="caution">
    <text evidence="1">The sequence shown here is derived from an EMBL/GenBank/DDBJ whole genome shotgun (WGS) entry which is preliminary data.</text>
</comment>
<reference evidence="1 2" key="1">
    <citation type="journal article" date="2021" name="Int. J. Syst. Evol. Microbiol.">
        <title>Reticulibacter mediterranei gen. nov., sp. nov., within the new family Reticulibacteraceae fam. nov., and Ktedonospora formicarum gen. nov., sp. nov., Ktedonobacter robiniae sp. nov., Dictyobacter formicarum sp. nov. and Dictyobacter arantiisoli sp. nov., belonging to the class Ktedonobacteria.</title>
        <authorList>
            <person name="Yabe S."/>
            <person name="Zheng Y."/>
            <person name="Wang C.M."/>
            <person name="Sakai Y."/>
            <person name="Abe K."/>
            <person name="Yokota A."/>
            <person name="Donadio S."/>
            <person name="Cavaletti L."/>
            <person name="Monciardini P."/>
        </authorList>
    </citation>
    <scope>NUCLEOTIDE SEQUENCE [LARGE SCALE GENOMIC DNA]</scope>
    <source>
        <strain evidence="1 2">SOSP1-9</strain>
    </source>
</reference>
<proteinExistence type="predicted"/>
<sequence>MPDGYALQEQRLDETETGEGTTVTLIDAKRPPEWVKEASPEDVAQWLGLAPHASGFVSWDVFDAVLTPGDIVLLVCWRDQAAAIAFEEMVLLQDRARLRRVRIVRDYSMFDRREAPQYYPDVRSFRTDLSSE</sequence>
<organism evidence="1 2">
    <name type="scientific">Dictyobacter formicarum</name>
    <dbReference type="NCBI Taxonomy" id="2778368"/>
    <lineage>
        <taxon>Bacteria</taxon>
        <taxon>Bacillati</taxon>
        <taxon>Chloroflexota</taxon>
        <taxon>Ktedonobacteria</taxon>
        <taxon>Ktedonobacterales</taxon>
        <taxon>Dictyobacteraceae</taxon>
        <taxon>Dictyobacter</taxon>
    </lineage>
</organism>
<dbReference type="Proteomes" id="UP000635565">
    <property type="component" value="Unassembled WGS sequence"/>
</dbReference>
<evidence type="ECO:0000313" key="1">
    <source>
        <dbReference type="EMBL" id="GHO88516.1"/>
    </source>
</evidence>
<evidence type="ECO:0008006" key="3">
    <source>
        <dbReference type="Google" id="ProtNLM"/>
    </source>
</evidence>
<accession>A0ABQ3VTT1</accession>
<keyword evidence="2" id="KW-1185">Reference proteome</keyword>
<protein>
    <recommendedName>
        <fullName evidence="3">ABM domain-containing protein</fullName>
    </recommendedName>
</protein>
<name>A0ABQ3VTT1_9CHLR</name>
<gene>
    <name evidence="1" type="ORF">KSZ_65220</name>
</gene>